<gene>
    <name evidence="2" type="ORF">SAMN04488058_11431</name>
</gene>
<keyword evidence="3" id="KW-1185">Reference proteome</keyword>
<proteinExistence type="predicted"/>
<evidence type="ECO:0000313" key="3">
    <source>
        <dbReference type="Proteomes" id="UP000199223"/>
    </source>
</evidence>
<dbReference type="AlphaFoldDB" id="A0A1H7ART9"/>
<accession>A0A1H7ART9</accession>
<sequence>MALWLVVGFILVSATTVMVLTFGRLKTAANVKALRLIAGVQYLAAAVLAGARLTGQA</sequence>
<dbReference type="STRING" id="856736.SAMN04488058_11431"/>
<organism evidence="2 3">
    <name type="scientific">Deinococcus reticulitermitis</name>
    <dbReference type="NCBI Taxonomy" id="856736"/>
    <lineage>
        <taxon>Bacteria</taxon>
        <taxon>Thermotogati</taxon>
        <taxon>Deinococcota</taxon>
        <taxon>Deinococci</taxon>
        <taxon>Deinococcales</taxon>
        <taxon>Deinococcaceae</taxon>
        <taxon>Deinococcus</taxon>
    </lineage>
</organism>
<dbReference type="Proteomes" id="UP000199223">
    <property type="component" value="Unassembled WGS sequence"/>
</dbReference>
<dbReference type="RefSeq" id="WP_092265118.1">
    <property type="nucleotide sequence ID" value="NZ_FNZA01000014.1"/>
</dbReference>
<feature type="transmembrane region" description="Helical" evidence="1">
    <location>
        <begin position="6"/>
        <end position="25"/>
    </location>
</feature>
<keyword evidence="1" id="KW-0812">Transmembrane</keyword>
<reference evidence="3" key="1">
    <citation type="submission" date="2016-10" db="EMBL/GenBank/DDBJ databases">
        <authorList>
            <person name="Varghese N."/>
            <person name="Submissions S."/>
        </authorList>
    </citation>
    <scope>NUCLEOTIDE SEQUENCE [LARGE SCALE GENOMIC DNA]</scope>
    <source>
        <strain evidence="3">CGMCC 1.10218</strain>
    </source>
</reference>
<evidence type="ECO:0000256" key="1">
    <source>
        <dbReference type="SAM" id="Phobius"/>
    </source>
</evidence>
<keyword evidence="1" id="KW-0472">Membrane</keyword>
<protein>
    <submittedName>
        <fullName evidence="2">Uncharacterized protein</fullName>
    </submittedName>
</protein>
<keyword evidence="1" id="KW-1133">Transmembrane helix</keyword>
<name>A0A1H7ART9_9DEIO</name>
<dbReference type="EMBL" id="FNZA01000014">
    <property type="protein sequence ID" value="SEJ68038.1"/>
    <property type="molecule type" value="Genomic_DNA"/>
</dbReference>
<evidence type="ECO:0000313" key="2">
    <source>
        <dbReference type="EMBL" id="SEJ68038.1"/>
    </source>
</evidence>